<accession>A0A1M5PWP1</accession>
<dbReference type="RefSeq" id="WP_079568653.1">
    <property type="nucleotide sequence ID" value="NZ_LT670818.1"/>
</dbReference>
<proteinExistence type="predicted"/>
<dbReference type="EMBL" id="LT670818">
    <property type="protein sequence ID" value="SHH06080.1"/>
    <property type="molecule type" value="Genomic_DNA"/>
</dbReference>
<dbReference type="Proteomes" id="UP000190675">
    <property type="component" value="Chromosome I"/>
</dbReference>
<dbReference type="OrthoDB" id="9867541at2"/>
<organism evidence="1 2">
    <name type="scientific">Bradyrhizobium erythrophlei</name>
    <dbReference type="NCBI Taxonomy" id="1437360"/>
    <lineage>
        <taxon>Bacteria</taxon>
        <taxon>Pseudomonadati</taxon>
        <taxon>Pseudomonadota</taxon>
        <taxon>Alphaproteobacteria</taxon>
        <taxon>Hyphomicrobiales</taxon>
        <taxon>Nitrobacteraceae</taxon>
        <taxon>Bradyrhizobium</taxon>
    </lineage>
</organism>
<dbReference type="AlphaFoldDB" id="A0A1M5PWP1"/>
<reference evidence="1 2" key="1">
    <citation type="submission" date="2016-11" db="EMBL/GenBank/DDBJ databases">
        <authorList>
            <person name="Jaros S."/>
            <person name="Januszkiewicz K."/>
            <person name="Wedrychowicz H."/>
        </authorList>
    </citation>
    <scope>NUCLEOTIDE SEQUENCE [LARGE SCALE GENOMIC DNA]</scope>
    <source>
        <strain evidence="1 2">GAS242</strain>
    </source>
</reference>
<sequence>MTWHTNEIEAATVMIQDGDRDIGSIHRRAGRWHVEVLWQGPGGDLKGDFAEYASALAFVEGVQKTITAVESMLAKYKERRR</sequence>
<evidence type="ECO:0000313" key="2">
    <source>
        <dbReference type="Proteomes" id="UP000190675"/>
    </source>
</evidence>
<evidence type="ECO:0000313" key="1">
    <source>
        <dbReference type="EMBL" id="SHH06080.1"/>
    </source>
</evidence>
<name>A0A1M5PWP1_9BRAD</name>
<gene>
    <name evidence="1" type="ORF">SAMN05444169_5518</name>
</gene>
<protein>
    <submittedName>
        <fullName evidence="1">Uncharacterized protein</fullName>
    </submittedName>
</protein>